<dbReference type="OrthoDB" id="663515at2759"/>
<proteinExistence type="predicted"/>
<evidence type="ECO:0000313" key="2">
    <source>
        <dbReference type="EMBL" id="PNT75054.1"/>
    </source>
</evidence>
<dbReference type="InterPro" id="IPR052929">
    <property type="entry name" value="RNase_H-like_EbsB-rel"/>
</dbReference>
<dbReference type="CDD" id="cd06222">
    <property type="entry name" value="RNase_H_like"/>
    <property type="match status" value="1"/>
</dbReference>
<protein>
    <recommendedName>
        <fullName evidence="1">RNase H type-1 domain-containing protein</fullName>
    </recommendedName>
</protein>
<reference evidence="3" key="3">
    <citation type="submission" date="2018-08" db="UniProtKB">
        <authorList>
            <consortium name="EnsemblPlants"/>
        </authorList>
    </citation>
    <scope>IDENTIFICATION</scope>
    <source>
        <strain evidence="3">cv. Bd21</strain>
    </source>
</reference>
<reference evidence="2" key="2">
    <citation type="submission" date="2017-06" db="EMBL/GenBank/DDBJ databases">
        <title>WGS assembly of Brachypodium distachyon.</title>
        <authorList>
            <consortium name="The International Brachypodium Initiative"/>
            <person name="Lucas S."/>
            <person name="Harmon-Smith M."/>
            <person name="Lail K."/>
            <person name="Tice H."/>
            <person name="Grimwood J."/>
            <person name="Bruce D."/>
            <person name="Barry K."/>
            <person name="Shu S."/>
            <person name="Lindquist E."/>
            <person name="Wang M."/>
            <person name="Pitluck S."/>
            <person name="Vogel J.P."/>
            <person name="Garvin D.F."/>
            <person name="Mockler T.C."/>
            <person name="Schmutz J."/>
            <person name="Rokhsar D."/>
            <person name="Bevan M.W."/>
        </authorList>
    </citation>
    <scope>NUCLEOTIDE SEQUENCE</scope>
    <source>
        <strain evidence="2">Bd21</strain>
    </source>
</reference>
<gene>
    <name evidence="2" type="ORF">BRADI_1g27015v3</name>
</gene>
<dbReference type="Gramene" id="PNT75054">
    <property type="protein sequence ID" value="PNT75054"/>
    <property type="gene ID" value="BRADI_1g27015v3"/>
</dbReference>
<name>A0A2K2DL98_BRADI</name>
<accession>A0A2K2DL98</accession>
<dbReference type="Pfam" id="PF13456">
    <property type="entry name" value="RVT_3"/>
    <property type="match status" value="1"/>
</dbReference>
<dbReference type="InParanoid" id="A0A2K2DL98"/>
<dbReference type="GO" id="GO:0003676">
    <property type="term" value="F:nucleic acid binding"/>
    <property type="evidence" value="ECO:0007669"/>
    <property type="project" value="InterPro"/>
</dbReference>
<feature type="domain" description="RNase H type-1" evidence="1">
    <location>
        <begin position="56"/>
        <end position="138"/>
    </location>
</feature>
<dbReference type="AlphaFoldDB" id="A0A2K2DL98"/>
<dbReference type="InterPro" id="IPR012337">
    <property type="entry name" value="RNaseH-like_sf"/>
</dbReference>
<dbReference type="InterPro" id="IPR044730">
    <property type="entry name" value="RNase_H-like_dom_plant"/>
</dbReference>
<evidence type="ECO:0000259" key="1">
    <source>
        <dbReference type="Pfam" id="PF13456"/>
    </source>
</evidence>
<dbReference type="EnsemblPlants" id="PNT75054">
    <property type="protein sequence ID" value="PNT75054"/>
    <property type="gene ID" value="BRADI_1g27015v3"/>
</dbReference>
<dbReference type="Proteomes" id="UP000008810">
    <property type="component" value="Chromosome 1"/>
</dbReference>
<dbReference type="SUPFAM" id="SSF53098">
    <property type="entry name" value="Ribonuclease H-like"/>
    <property type="match status" value="1"/>
</dbReference>
<dbReference type="InterPro" id="IPR002156">
    <property type="entry name" value="RNaseH_domain"/>
</dbReference>
<evidence type="ECO:0000313" key="4">
    <source>
        <dbReference type="Proteomes" id="UP000008810"/>
    </source>
</evidence>
<keyword evidence="4" id="KW-1185">Reference proteome</keyword>
<sequence>MDVLPRVRVFWWQVLRVETVHETIALLEKKRFEKSANVPRPACTWHGPPVGTVKINSDGAFQETEGRAARGSVTQGNDGFISARSRIYEGIYEPLITEALAMRDACNLAREKGFARVILQTDCEDLVRLWSNRERERTASQRSCCYYRQRHRVRPQRCYHHLRRNHRVRPSACFRCLLLRHRAAQGSGSLRPSIIDLFDGPSYRFGDAASTPRAEYRAPLTLLQHPLTRNSIITDELPRDEAGDSVLCCLSLALVPTLDDVVPAVRESLPTPTLIGRGQKKI</sequence>
<reference evidence="2 3" key="1">
    <citation type="journal article" date="2010" name="Nature">
        <title>Genome sequencing and analysis of the model grass Brachypodium distachyon.</title>
        <authorList>
            <consortium name="International Brachypodium Initiative"/>
        </authorList>
    </citation>
    <scope>NUCLEOTIDE SEQUENCE [LARGE SCALE GENOMIC DNA]</scope>
    <source>
        <strain evidence="2 3">Bd21</strain>
    </source>
</reference>
<dbReference type="PANTHER" id="PTHR47074">
    <property type="entry name" value="BNAC02G40300D PROTEIN"/>
    <property type="match status" value="1"/>
</dbReference>
<dbReference type="GO" id="GO:0004523">
    <property type="term" value="F:RNA-DNA hybrid ribonuclease activity"/>
    <property type="evidence" value="ECO:0007669"/>
    <property type="project" value="InterPro"/>
</dbReference>
<dbReference type="Gene3D" id="3.30.420.10">
    <property type="entry name" value="Ribonuclease H-like superfamily/Ribonuclease H"/>
    <property type="match status" value="1"/>
</dbReference>
<dbReference type="InterPro" id="IPR036397">
    <property type="entry name" value="RNaseH_sf"/>
</dbReference>
<dbReference type="PANTHER" id="PTHR47074:SF11">
    <property type="entry name" value="REVERSE TRANSCRIPTASE-LIKE PROTEIN"/>
    <property type="match status" value="1"/>
</dbReference>
<dbReference type="EMBL" id="CM000880">
    <property type="protein sequence ID" value="PNT75054.1"/>
    <property type="molecule type" value="Genomic_DNA"/>
</dbReference>
<evidence type="ECO:0000313" key="3">
    <source>
        <dbReference type="EnsemblPlants" id="PNT75054"/>
    </source>
</evidence>
<organism evidence="2">
    <name type="scientific">Brachypodium distachyon</name>
    <name type="common">Purple false brome</name>
    <name type="synonym">Trachynia distachya</name>
    <dbReference type="NCBI Taxonomy" id="15368"/>
    <lineage>
        <taxon>Eukaryota</taxon>
        <taxon>Viridiplantae</taxon>
        <taxon>Streptophyta</taxon>
        <taxon>Embryophyta</taxon>
        <taxon>Tracheophyta</taxon>
        <taxon>Spermatophyta</taxon>
        <taxon>Magnoliopsida</taxon>
        <taxon>Liliopsida</taxon>
        <taxon>Poales</taxon>
        <taxon>Poaceae</taxon>
        <taxon>BOP clade</taxon>
        <taxon>Pooideae</taxon>
        <taxon>Stipodae</taxon>
        <taxon>Brachypodieae</taxon>
        <taxon>Brachypodium</taxon>
    </lineage>
</organism>